<protein>
    <submittedName>
        <fullName evidence="1">Uncharacterized protein</fullName>
    </submittedName>
</protein>
<dbReference type="PATRIC" id="fig|1303518.3.peg.877"/>
<reference evidence="2" key="1">
    <citation type="submission" date="2013-03" db="EMBL/GenBank/DDBJ databases">
        <title>Genome sequence of Chthonomonas calidirosea, the first sequenced genome from the Armatimonadetes phylum (formally candidate division OP10).</title>
        <authorList>
            <person name="Lee K.C.Y."/>
            <person name="Morgan X.C."/>
            <person name="Dunfield P.F."/>
            <person name="Tamas I."/>
            <person name="Houghton K.M."/>
            <person name="Vyssotski M."/>
            <person name="Ryan J.L.J."/>
            <person name="Lagutin K."/>
            <person name="McDonald I.R."/>
            <person name="Stott M.B."/>
        </authorList>
    </citation>
    <scope>NUCLEOTIDE SEQUENCE [LARGE SCALE GENOMIC DNA]</scope>
    <source>
        <strain evidence="2">DSM 23976 / ICMP 18418 / T49</strain>
    </source>
</reference>
<dbReference type="InParanoid" id="S0ETC8"/>
<gene>
    <name evidence="1" type="ORF">CCALI_00868</name>
</gene>
<dbReference type="STRING" id="454171.CP488_00288"/>
<evidence type="ECO:0000313" key="2">
    <source>
        <dbReference type="Proteomes" id="UP000014227"/>
    </source>
</evidence>
<dbReference type="EMBL" id="HF951689">
    <property type="protein sequence ID" value="CCW34691.1"/>
    <property type="molecule type" value="Genomic_DNA"/>
</dbReference>
<proteinExistence type="predicted"/>
<sequence>MFYRNMVRLCVYLLPVLWFLGTPWARGQGIPFTIIRPPDGATVRENVAIEVPRASIPPEGYVGVYIDGKFTAAIYPQQNSDKPFTYIWATKDLGVSDGEHTVRLVLFGPAPDQASGSVQIGSTSIRVNVANIIHNGPSVLRLRYRFPEGFQYHYTRDSSSVIVGGFSETGSSSDVPLSSIESRLLFDIEQPLPEALVRDKLTALTVMQGGQQFIYPQDQLPDSVYQLLDALGRIHYEVDSNSVNIGSPPQGQLAAYQQGTTASAQPSILELDALNLPTLPEAAVSVGETWITPEQRIDIPGLPSSDQPKVTLHSRLVDLEWQNGYPTAKIHQSFDSTTETAKLPETIMFNGIPIQKPKITYERDIYFAYTAGRVVKIVSTLTIKGDTPAQINNATANGLTTTSYGVPYGGPGGMPYEGKYPGMPGGPYGMGGTSSPYSMSGAPYGGMPYGGAPYGGRRGGMRPGGPPVGGPSYGGGSSSPYGGYTGAPGGYPGAPGGYPGMPPYGGSSSPYGMGGRPPYAGGSSMPGVPGSSPYGAGGVLSPEQLHAITVRTSTITNLTSVSHS</sequence>
<evidence type="ECO:0000313" key="1">
    <source>
        <dbReference type="EMBL" id="CCW34691.1"/>
    </source>
</evidence>
<dbReference type="Proteomes" id="UP000014227">
    <property type="component" value="Chromosome I"/>
</dbReference>
<dbReference type="RefSeq" id="WP_016482245.1">
    <property type="nucleotide sequence ID" value="NC_021487.1"/>
</dbReference>
<keyword evidence="2" id="KW-1185">Reference proteome</keyword>
<dbReference type="HOGENOM" id="CLU_482908_0_0_0"/>
<name>S0ETC8_CHTCT</name>
<organism evidence="1 2">
    <name type="scientific">Chthonomonas calidirosea (strain DSM 23976 / ICMP 18418 / T49)</name>
    <dbReference type="NCBI Taxonomy" id="1303518"/>
    <lineage>
        <taxon>Bacteria</taxon>
        <taxon>Bacillati</taxon>
        <taxon>Armatimonadota</taxon>
        <taxon>Chthonomonadia</taxon>
        <taxon>Chthonomonadales</taxon>
        <taxon>Chthonomonadaceae</taxon>
        <taxon>Chthonomonas</taxon>
    </lineage>
</organism>
<accession>S0ETC8</accession>
<dbReference type="KEGG" id="ccz:CCALI_00868"/>
<dbReference type="AlphaFoldDB" id="S0ETC8"/>
<dbReference type="OrthoDB" id="9797698at2"/>